<dbReference type="RefSeq" id="WP_133851721.1">
    <property type="nucleotide sequence ID" value="NZ_SNXZ01000004.1"/>
</dbReference>
<comment type="caution">
    <text evidence="1">The sequence shown here is derived from an EMBL/GenBank/DDBJ whole genome shotgun (WGS) entry which is preliminary data.</text>
</comment>
<sequence>MTTGYDVVIVGGGHNALVAAAYLGRAGKSVLVLERLGHLGGAAVSAEAFAGLPARLSRFSYLVSLLPDRIVGELGLRIDLRSRSVSSYTPWTRDGVESGLLVERRPTAATARSFRERTGSDREFAQWQEFYGRIEEAAKALAPTLTEPLPDREQVRSLVADAAGSQLFDDLFERPLGYAIDDWFTDDLVRGVVATDGLIGTHTSLYDPSLLANRCFLYHLIGNGSGEWRVPVGGMGAVTDELIRVAREAGADLRTGVTVTSVEAGENGGQVRFTDGDTEQTADARFVLSGVAPAVLDRLRGRESSTPRGAQLKINMLLTRLPVLRSGIDPALAFAGTCHLDETATDLENAFRDSAAGHVPDPLPGEMYCHSLTDPSILGPEQQRQGWHTMTLFGLHLPSTLFEGRNDDLRKQLADGYLAGLNRYLAEPIEDCLATDAHGEPCVEAKTPLDLEDELNMPGGHIFHGDLNWPYADESTDKWGVATDAPSLLLCGSGARRGGAVSGLGGHNAAMAVLERS</sequence>
<organism evidence="1 2">
    <name type="scientific">Labedaea rhizosphaerae</name>
    <dbReference type="NCBI Taxonomy" id="598644"/>
    <lineage>
        <taxon>Bacteria</taxon>
        <taxon>Bacillati</taxon>
        <taxon>Actinomycetota</taxon>
        <taxon>Actinomycetes</taxon>
        <taxon>Pseudonocardiales</taxon>
        <taxon>Pseudonocardiaceae</taxon>
        <taxon>Labedaea</taxon>
    </lineage>
</organism>
<evidence type="ECO:0000313" key="2">
    <source>
        <dbReference type="Proteomes" id="UP000295444"/>
    </source>
</evidence>
<dbReference type="EMBL" id="SNXZ01000004">
    <property type="protein sequence ID" value="TDP96360.1"/>
    <property type="molecule type" value="Genomic_DNA"/>
</dbReference>
<evidence type="ECO:0000313" key="1">
    <source>
        <dbReference type="EMBL" id="TDP96360.1"/>
    </source>
</evidence>
<dbReference type="InterPro" id="IPR036188">
    <property type="entry name" value="FAD/NAD-bd_sf"/>
</dbReference>
<accession>A0A4R6S931</accession>
<dbReference type="AlphaFoldDB" id="A0A4R6S931"/>
<dbReference type="PANTHER" id="PTHR10668:SF103">
    <property type="entry name" value="PYRIDINE NUCLEOTIDE-DISULFIDE OXIDOREDUCTASE DOMAIN-CONTAINING PROTEIN 2"/>
    <property type="match status" value="1"/>
</dbReference>
<proteinExistence type="predicted"/>
<dbReference type="Pfam" id="PF13450">
    <property type="entry name" value="NAD_binding_8"/>
    <property type="match status" value="1"/>
</dbReference>
<dbReference type="OrthoDB" id="9774675at2"/>
<keyword evidence="2" id="KW-1185">Reference proteome</keyword>
<dbReference type="SUPFAM" id="SSF51905">
    <property type="entry name" value="FAD/NAD(P)-binding domain"/>
    <property type="match status" value="1"/>
</dbReference>
<dbReference type="Proteomes" id="UP000295444">
    <property type="component" value="Unassembled WGS sequence"/>
</dbReference>
<dbReference type="Gene3D" id="3.50.50.60">
    <property type="entry name" value="FAD/NAD(P)-binding domain"/>
    <property type="match status" value="2"/>
</dbReference>
<reference evidence="1 2" key="1">
    <citation type="submission" date="2019-03" db="EMBL/GenBank/DDBJ databases">
        <title>Genomic Encyclopedia of Type Strains, Phase IV (KMG-IV): sequencing the most valuable type-strain genomes for metagenomic binning, comparative biology and taxonomic classification.</title>
        <authorList>
            <person name="Goeker M."/>
        </authorList>
    </citation>
    <scope>NUCLEOTIDE SEQUENCE [LARGE SCALE GENOMIC DNA]</scope>
    <source>
        <strain evidence="1 2">DSM 45361</strain>
    </source>
</reference>
<dbReference type="PANTHER" id="PTHR10668">
    <property type="entry name" value="PHYTOENE DEHYDROGENASE"/>
    <property type="match status" value="1"/>
</dbReference>
<gene>
    <name evidence="1" type="ORF">EV186_104345</name>
</gene>
<protein>
    <submittedName>
        <fullName evidence="1">Phytoene dehydrogenase-like protein</fullName>
    </submittedName>
</protein>
<dbReference type="GO" id="GO:0005829">
    <property type="term" value="C:cytosol"/>
    <property type="evidence" value="ECO:0007669"/>
    <property type="project" value="TreeGrafter"/>
</dbReference>
<dbReference type="GO" id="GO:0016491">
    <property type="term" value="F:oxidoreductase activity"/>
    <property type="evidence" value="ECO:0007669"/>
    <property type="project" value="InterPro"/>
</dbReference>
<name>A0A4R6S931_LABRH</name>